<dbReference type="AlphaFoldDB" id="A0A1J5SG48"/>
<proteinExistence type="predicted"/>
<comment type="caution">
    <text evidence="1">The sequence shown here is derived from an EMBL/GenBank/DDBJ whole genome shotgun (WGS) entry which is preliminary data.</text>
</comment>
<evidence type="ECO:0000313" key="1">
    <source>
        <dbReference type="EMBL" id="OIQ99149.1"/>
    </source>
</evidence>
<organism evidence="1">
    <name type="scientific">mine drainage metagenome</name>
    <dbReference type="NCBI Taxonomy" id="410659"/>
    <lineage>
        <taxon>unclassified sequences</taxon>
        <taxon>metagenomes</taxon>
        <taxon>ecological metagenomes</taxon>
    </lineage>
</organism>
<reference evidence="1" key="1">
    <citation type="submission" date="2016-10" db="EMBL/GenBank/DDBJ databases">
        <title>Sequence of Gallionella enrichment culture.</title>
        <authorList>
            <person name="Poehlein A."/>
            <person name="Muehling M."/>
            <person name="Daniel R."/>
        </authorList>
    </citation>
    <scope>NUCLEOTIDE SEQUENCE</scope>
</reference>
<gene>
    <name evidence="1" type="ORF">GALL_188870</name>
</gene>
<accession>A0A1J5SG48</accession>
<sequence>MKRSIIFAALSLAFVTNVMAGETNSTNINRTIASQAVNRTIASQAVKHQDNLIVAVTEPGKVAADTAWLLSGKARENPKDKPVLLVLKTNNRLEMLKSLKLSETDLPALIYLDSDGNILDKVINAAPSTKVYLNTGNNANSLS</sequence>
<name>A0A1J5SG48_9ZZZZ</name>
<dbReference type="EMBL" id="MLJW01000110">
    <property type="protein sequence ID" value="OIQ99149.1"/>
    <property type="molecule type" value="Genomic_DNA"/>
</dbReference>
<protein>
    <submittedName>
        <fullName evidence="1">Uncharacterized protein</fullName>
    </submittedName>
</protein>